<organism evidence="3 4">
    <name type="scientific">Neglectibacter timonensis</name>
    <dbReference type="NCBI Taxonomy" id="1776382"/>
    <lineage>
        <taxon>Bacteria</taxon>
        <taxon>Bacillati</taxon>
        <taxon>Bacillota</taxon>
        <taxon>Clostridia</taxon>
        <taxon>Eubacteriales</taxon>
        <taxon>Oscillospiraceae</taxon>
        <taxon>Neglectibacter</taxon>
    </lineage>
</organism>
<evidence type="ECO:0000256" key="2">
    <source>
        <dbReference type="SAM" id="Phobius"/>
    </source>
</evidence>
<gene>
    <name evidence="3" type="ORF">NE695_07730</name>
</gene>
<sequence length="148" mass="16153">MKQCYRCGTCWQEEGPVCRICGADLTRTPSTPGPQPEQPSMPSVPPAPQMMPVQRYPGPLSFRKQKPFTQADLCTVLGFTSAVMGCFWGSVLLLPLGLVTSVLGYRRDRTKGLAVAGIVISVIGLLIKVVNILSQAVYLPPWFTNGIW</sequence>
<reference evidence="3 4" key="1">
    <citation type="submission" date="2022-06" db="EMBL/GenBank/DDBJ databases">
        <title>Isolation of gut microbiota from human fecal samples.</title>
        <authorList>
            <person name="Pamer E.G."/>
            <person name="Barat B."/>
            <person name="Waligurski E."/>
            <person name="Medina S."/>
            <person name="Paddock L."/>
            <person name="Mostad J."/>
        </authorList>
    </citation>
    <scope>NUCLEOTIDE SEQUENCE [LARGE SCALE GENOMIC DNA]</scope>
    <source>
        <strain evidence="3 4">DFI.9.73</strain>
    </source>
</reference>
<evidence type="ECO:0000256" key="1">
    <source>
        <dbReference type="SAM" id="MobiDB-lite"/>
    </source>
</evidence>
<comment type="caution">
    <text evidence="3">The sequence shown here is derived from an EMBL/GenBank/DDBJ whole genome shotgun (WGS) entry which is preliminary data.</text>
</comment>
<dbReference type="GeneID" id="90532040"/>
<dbReference type="RefSeq" id="WP_147578537.1">
    <property type="nucleotide sequence ID" value="NZ_CABKVV010000013.1"/>
</dbReference>
<feature type="transmembrane region" description="Helical" evidence="2">
    <location>
        <begin position="82"/>
        <end position="105"/>
    </location>
</feature>
<feature type="transmembrane region" description="Helical" evidence="2">
    <location>
        <begin position="112"/>
        <end position="133"/>
    </location>
</feature>
<keyword evidence="4" id="KW-1185">Reference proteome</keyword>
<dbReference type="EMBL" id="JANFZH010000014">
    <property type="protein sequence ID" value="MCQ4839801.1"/>
    <property type="molecule type" value="Genomic_DNA"/>
</dbReference>
<feature type="region of interest" description="Disordered" evidence="1">
    <location>
        <begin position="28"/>
        <end position="48"/>
    </location>
</feature>
<dbReference type="Proteomes" id="UP001524473">
    <property type="component" value="Unassembled WGS sequence"/>
</dbReference>
<keyword evidence="2" id="KW-1133">Transmembrane helix</keyword>
<accession>A0ABT1RYR1</accession>
<evidence type="ECO:0000313" key="4">
    <source>
        <dbReference type="Proteomes" id="UP001524473"/>
    </source>
</evidence>
<feature type="compositionally biased region" description="Pro residues" evidence="1">
    <location>
        <begin position="31"/>
        <end position="48"/>
    </location>
</feature>
<keyword evidence="2" id="KW-0812">Transmembrane</keyword>
<name>A0ABT1RYR1_9FIRM</name>
<protein>
    <submittedName>
        <fullName evidence="3">DUF4190 domain-containing protein</fullName>
    </submittedName>
</protein>
<keyword evidence="2" id="KW-0472">Membrane</keyword>
<evidence type="ECO:0000313" key="3">
    <source>
        <dbReference type="EMBL" id="MCQ4839801.1"/>
    </source>
</evidence>
<proteinExistence type="predicted"/>